<reference evidence="2" key="3">
    <citation type="submission" date="2015-11" db="EMBL/GenBank/DDBJ databases">
        <authorList>
            <person name="Zhang Y."/>
            <person name="Guo Z."/>
        </authorList>
    </citation>
    <scope>NUCLEOTIDE SEQUENCE</scope>
    <source>
        <strain evidence="2">1</strain>
    </source>
</reference>
<keyword evidence="1" id="KW-1133">Transmembrane helix</keyword>
<dbReference type="PATRIC" id="fig|76936.10.peg.1876"/>
<protein>
    <submittedName>
        <fullName evidence="2">Uncharacterized protein</fullName>
    </submittedName>
</protein>
<dbReference type="Proteomes" id="UP000064525">
    <property type="component" value="Chromosome I"/>
</dbReference>
<dbReference type="Proteomes" id="UP000029925">
    <property type="component" value="Unassembled WGS sequence"/>
</dbReference>
<sequence>MSVFILGVIAAILLFLLYHSSLPNAKTLFVALALILAIAIPPLGVFLVCVGIVYFFITSIKESENGG</sequence>
<evidence type="ECO:0000313" key="3">
    <source>
        <dbReference type="EMBL" id="TLD78814.1"/>
    </source>
</evidence>
<dbReference type="KEGG" id="hty:BN2458_PEG1926"/>
<dbReference type="GeneID" id="78152044"/>
<evidence type="ECO:0000313" key="2">
    <source>
        <dbReference type="EMBL" id="CUU40809.1"/>
    </source>
</evidence>
<reference evidence="3 4" key="1">
    <citation type="journal article" date="2014" name="Genome Announc.">
        <title>Draft genome sequences of eight enterohepatic helicobacter species isolated from both laboratory and wild rodents.</title>
        <authorList>
            <person name="Sheh A."/>
            <person name="Shen Z."/>
            <person name="Fox J.G."/>
        </authorList>
    </citation>
    <scope>NUCLEOTIDE SEQUENCE [LARGE SCALE GENOMIC DNA]</scope>
    <source>
        <strain evidence="3 4">MIT 98-6810</strain>
    </source>
</reference>
<dbReference type="EMBL" id="LN907858">
    <property type="protein sequence ID" value="CUU40809.1"/>
    <property type="molecule type" value="Genomic_DNA"/>
</dbReference>
<dbReference type="STRING" id="76936.BN2458_PEG1926"/>
<dbReference type="OrthoDB" id="9956108at2"/>
<reference evidence="5" key="2">
    <citation type="submission" date="2015-11" db="EMBL/GenBank/DDBJ databases">
        <authorList>
            <person name="Anvar S.Y."/>
        </authorList>
    </citation>
    <scope>NUCLEOTIDE SEQUENCE [LARGE SCALE GENOMIC DNA]</scope>
</reference>
<evidence type="ECO:0000313" key="5">
    <source>
        <dbReference type="Proteomes" id="UP000064525"/>
    </source>
</evidence>
<keyword evidence="4" id="KW-1185">Reference proteome</keyword>
<dbReference type="RefSeq" id="WP_034327126.1">
    <property type="nucleotide sequence ID" value="NZ_CAJTQN010000001.1"/>
</dbReference>
<evidence type="ECO:0000256" key="1">
    <source>
        <dbReference type="SAM" id="Phobius"/>
    </source>
</evidence>
<gene>
    <name evidence="2" type="ORF">BN2458_PEG1926</name>
    <name evidence="3" type="ORF">LS75_003400</name>
</gene>
<keyword evidence="1" id="KW-0472">Membrane</keyword>
<accession>A0A099UFY9</accession>
<proteinExistence type="predicted"/>
<feature type="transmembrane region" description="Helical" evidence="1">
    <location>
        <begin position="35"/>
        <end position="57"/>
    </location>
</feature>
<organism evidence="2 5">
    <name type="scientific">Helicobacter typhlonius</name>
    <dbReference type="NCBI Taxonomy" id="76936"/>
    <lineage>
        <taxon>Bacteria</taxon>
        <taxon>Pseudomonadati</taxon>
        <taxon>Campylobacterota</taxon>
        <taxon>Epsilonproteobacteria</taxon>
        <taxon>Campylobacterales</taxon>
        <taxon>Helicobacteraceae</taxon>
        <taxon>Helicobacter</taxon>
    </lineage>
</organism>
<dbReference type="EMBL" id="JRPF02000003">
    <property type="protein sequence ID" value="TLD78814.1"/>
    <property type="molecule type" value="Genomic_DNA"/>
</dbReference>
<keyword evidence="1" id="KW-0812">Transmembrane</keyword>
<name>A0A099UFY9_9HELI</name>
<dbReference type="AlphaFoldDB" id="A0A099UFY9"/>
<evidence type="ECO:0000313" key="4">
    <source>
        <dbReference type="Proteomes" id="UP000029925"/>
    </source>
</evidence>